<organism evidence="1 2">
    <name type="scientific">Aedoeadaptatus ivorii</name>
    <dbReference type="NCBI Taxonomy" id="54006"/>
    <lineage>
        <taxon>Bacteria</taxon>
        <taxon>Bacillati</taxon>
        <taxon>Bacillota</taxon>
        <taxon>Tissierellia</taxon>
        <taxon>Tissierellales</taxon>
        <taxon>Peptoniphilaceae</taxon>
        <taxon>Aedoeadaptatus</taxon>
    </lineage>
</organism>
<proteinExistence type="predicted"/>
<dbReference type="Proteomes" id="UP000269544">
    <property type="component" value="Chromosome"/>
</dbReference>
<evidence type="ECO:0000313" key="2">
    <source>
        <dbReference type="Proteomes" id="UP000269544"/>
    </source>
</evidence>
<reference evidence="1 2" key="1">
    <citation type="submission" date="2018-12" db="EMBL/GenBank/DDBJ databases">
        <authorList>
            <consortium name="Pathogen Informatics"/>
        </authorList>
    </citation>
    <scope>NUCLEOTIDE SEQUENCE [LARGE SCALE GENOMIC DNA]</scope>
    <source>
        <strain evidence="1 2">NCTC13079</strain>
    </source>
</reference>
<dbReference type="AlphaFoldDB" id="A0A3S4Z4Q8"/>
<dbReference type="InterPro" id="IPR015867">
    <property type="entry name" value="N-reg_PII/ATP_PRibTrfase_C"/>
</dbReference>
<dbReference type="RefSeq" id="WP_164715266.1">
    <property type="nucleotide sequence ID" value="NZ_JAUSWF010000004.1"/>
</dbReference>
<evidence type="ECO:0000313" key="1">
    <source>
        <dbReference type="EMBL" id="VEJ36310.1"/>
    </source>
</evidence>
<dbReference type="KEGG" id="piv:NCTC13079_01515"/>
<dbReference type="PANTHER" id="PTHR38456">
    <property type="entry name" value="CYCLIC DI-AMP RECEPTOR A"/>
    <property type="match status" value="1"/>
</dbReference>
<dbReference type="PANTHER" id="PTHR38456:SF1">
    <property type="entry name" value="CYCLIC DI-AMP RECEPTOR A"/>
    <property type="match status" value="1"/>
</dbReference>
<dbReference type="EMBL" id="LR134523">
    <property type="protein sequence ID" value="VEJ36310.1"/>
    <property type="molecule type" value="Genomic_DNA"/>
</dbReference>
<gene>
    <name evidence="1" type="ORF">NCTC13079_01515</name>
</gene>
<dbReference type="InterPro" id="IPR010375">
    <property type="entry name" value="CdAMP_rec"/>
</dbReference>
<protein>
    <submittedName>
        <fullName evidence="1">Uncharacterized protein conserved in bacteria</fullName>
    </submittedName>
</protein>
<dbReference type="Pfam" id="PF06153">
    <property type="entry name" value="CdAMP_rec"/>
    <property type="match status" value="1"/>
</dbReference>
<name>A0A3S4Z4Q8_9FIRM</name>
<accession>A0A3S4Z4Q8</accession>
<keyword evidence="2" id="KW-1185">Reference proteome</keyword>
<dbReference type="Gene3D" id="3.30.70.120">
    <property type="match status" value="1"/>
</dbReference>
<sequence length="91" mass="10135">MEKMVFAIIADRFIGDFIDELMEEGISVTEMASTGGFLKEGNTTVVIGIRAEQEARLKDIFQRIIGDRHDPEDPHAGAHVFSVNLEKGMQI</sequence>